<reference evidence="17 18" key="1">
    <citation type="submission" date="2021-11" db="EMBL/GenBank/DDBJ databases">
        <authorList>
            <person name="Oh E.-T."/>
            <person name="Kim S.-B."/>
        </authorList>
    </citation>
    <scope>NUCLEOTIDE SEQUENCE [LARGE SCALE GENOMIC DNA]</scope>
    <source>
        <strain evidence="17 18">MMS20-SJTR3</strain>
    </source>
</reference>
<dbReference type="InterPro" id="IPR050445">
    <property type="entry name" value="Bact_polysacc_biosynth/exp"/>
</dbReference>
<evidence type="ECO:0000256" key="9">
    <source>
        <dbReference type="ARBA" id="ARBA00022840"/>
    </source>
</evidence>
<keyword evidence="5 17" id="KW-0808">Transferase</keyword>
<dbReference type="PANTHER" id="PTHR32309">
    <property type="entry name" value="TYROSINE-PROTEIN KINASE"/>
    <property type="match status" value="1"/>
</dbReference>
<evidence type="ECO:0000256" key="4">
    <source>
        <dbReference type="ARBA" id="ARBA00022519"/>
    </source>
</evidence>
<dbReference type="Proteomes" id="UP001431019">
    <property type="component" value="Unassembled WGS sequence"/>
</dbReference>
<dbReference type="NCBIfam" id="TIGR01005">
    <property type="entry name" value="eps_transp_fam"/>
    <property type="match status" value="1"/>
</dbReference>
<keyword evidence="7" id="KW-0547">Nucleotide-binding</keyword>
<comment type="caution">
    <text evidence="17">The sequence shown here is derived from an EMBL/GenBank/DDBJ whole genome shotgun (WGS) entry which is preliminary data.</text>
</comment>
<keyword evidence="14" id="KW-0175">Coiled coil</keyword>
<dbReference type="PANTHER" id="PTHR32309:SF32">
    <property type="entry name" value="TYROSINE-PROTEIN KINASE ETK-RELATED"/>
    <property type="match status" value="1"/>
</dbReference>
<dbReference type="SUPFAM" id="SSF52540">
    <property type="entry name" value="P-loop containing nucleoside triphosphate hydrolases"/>
    <property type="match status" value="1"/>
</dbReference>
<comment type="similarity">
    <text evidence="2">Belongs to the etk/wzc family.</text>
</comment>
<comment type="catalytic activity">
    <reaction evidence="13">
        <text>L-tyrosyl-[protein] + ATP = O-phospho-L-tyrosyl-[protein] + ADP + H(+)</text>
        <dbReference type="Rhea" id="RHEA:10596"/>
        <dbReference type="Rhea" id="RHEA-COMP:10136"/>
        <dbReference type="Rhea" id="RHEA-COMP:20101"/>
        <dbReference type="ChEBI" id="CHEBI:15378"/>
        <dbReference type="ChEBI" id="CHEBI:30616"/>
        <dbReference type="ChEBI" id="CHEBI:46858"/>
        <dbReference type="ChEBI" id="CHEBI:61978"/>
        <dbReference type="ChEBI" id="CHEBI:456216"/>
    </reaction>
</comment>
<evidence type="ECO:0000256" key="7">
    <source>
        <dbReference type="ARBA" id="ARBA00022741"/>
    </source>
</evidence>
<evidence type="ECO:0000313" key="17">
    <source>
        <dbReference type="EMBL" id="MCC8394824.1"/>
    </source>
</evidence>
<dbReference type="Pfam" id="PF13614">
    <property type="entry name" value="AAA_31"/>
    <property type="match status" value="1"/>
</dbReference>
<feature type="domain" description="AAA+ ATPase" evidence="16">
    <location>
        <begin position="545"/>
        <end position="704"/>
    </location>
</feature>
<dbReference type="InterPro" id="IPR005700">
    <property type="entry name" value="EPS_ExoP-like"/>
</dbReference>
<evidence type="ECO:0000256" key="5">
    <source>
        <dbReference type="ARBA" id="ARBA00022679"/>
    </source>
</evidence>
<dbReference type="Gene3D" id="3.40.50.300">
    <property type="entry name" value="P-loop containing nucleotide triphosphate hydrolases"/>
    <property type="match status" value="1"/>
</dbReference>
<dbReference type="InterPro" id="IPR005702">
    <property type="entry name" value="Wzc-like_C"/>
</dbReference>
<dbReference type="RefSeq" id="WP_230511051.1">
    <property type="nucleotide sequence ID" value="NZ_JAJITD010000009.1"/>
</dbReference>
<dbReference type="EC" id="2.7.10.2" evidence="17"/>
<evidence type="ECO:0000256" key="6">
    <source>
        <dbReference type="ARBA" id="ARBA00022692"/>
    </source>
</evidence>
<proteinExistence type="inferred from homology"/>
<dbReference type="Pfam" id="PF13807">
    <property type="entry name" value="GNVR"/>
    <property type="match status" value="1"/>
</dbReference>
<evidence type="ECO:0000256" key="15">
    <source>
        <dbReference type="SAM" id="Phobius"/>
    </source>
</evidence>
<dbReference type="InterPro" id="IPR032807">
    <property type="entry name" value="GNVR"/>
</dbReference>
<accession>A0ABS8JYV6</accession>
<evidence type="ECO:0000256" key="1">
    <source>
        <dbReference type="ARBA" id="ARBA00004429"/>
    </source>
</evidence>
<evidence type="ECO:0000256" key="10">
    <source>
        <dbReference type="ARBA" id="ARBA00022989"/>
    </source>
</evidence>
<feature type="coiled-coil region" evidence="14">
    <location>
        <begin position="299"/>
        <end position="356"/>
    </location>
</feature>
<dbReference type="NCBIfam" id="TIGR01007">
    <property type="entry name" value="eps_fam"/>
    <property type="match status" value="1"/>
</dbReference>
<evidence type="ECO:0000256" key="14">
    <source>
        <dbReference type="SAM" id="Coils"/>
    </source>
</evidence>
<name>A0ABS8JYV6_9BURK</name>
<dbReference type="GO" id="GO:0004715">
    <property type="term" value="F:non-membrane spanning protein tyrosine kinase activity"/>
    <property type="evidence" value="ECO:0007669"/>
    <property type="project" value="UniProtKB-EC"/>
</dbReference>
<dbReference type="CDD" id="cd05387">
    <property type="entry name" value="BY-kinase"/>
    <property type="match status" value="1"/>
</dbReference>
<keyword evidence="9" id="KW-0067">ATP-binding</keyword>
<evidence type="ECO:0000256" key="13">
    <source>
        <dbReference type="ARBA" id="ARBA00053015"/>
    </source>
</evidence>
<protein>
    <submittedName>
        <fullName evidence="17">Polysaccharide biosynthesis tyrosine autokinase</fullName>
        <ecNumber evidence="17">2.7.10.2</ecNumber>
    </submittedName>
</protein>
<keyword evidence="6 15" id="KW-0812">Transmembrane</keyword>
<keyword evidence="4" id="KW-0997">Cell inner membrane</keyword>
<dbReference type="InterPro" id="IPR003856">
    <property type="entry name" value="LPS_length_determ_N"/>
</dbReference>
<keyword evidence="11 15" id="KW-0472">Membrane</keyword>
<dbReference type="InterPro" id="IPR025669">
    <property type="entry name" value="AAA_dom"/>
</dbReference>
<dbReference type="InterPro" id="IPR003593">
    <property type="entry name" value="AAA+_ATPase"/>
</dbReference>
<dbReference type="SUPFAM" id="SSF57997">
    <property type="entry name" value="Tropomyosin"/>
    <property type="match status" value="1"/>
</dbReference>
<evidence type="ECO:0000259" key="16">
    <source>
        <dbReference type="SMART" id="SM00382"/>
    </source>
</evidence>
<evidence type="ECO:0000256" key="3">
    <source>
        <dbReference type="ARBA" id="ARBA00022475"/>
    </source>
</evidence>
<keyword evidence="8" id="KW-0418">Kinase</keyword>
<sequence>MKSLQSPDNEALKPADDEIDLVRLIDIFVDYRWVIVKVCVACIALATAFAFLMPPRYQADISIQVEDGSGMASAQSLLGDVSSLFNYNSPTSAEQQIMASRLVVTSVVDELRSYIVVRPSRFPLVGDFVSRFNDGVTRPGLLGIGGWAWGTESAEVVQFDVPRRLQGDSFSLTVLPGGRYRLAGWDLDHAVTGTLGERAMFDTSYGPITLLVKAVDAQPGTRFKLVRKSKLDAIASMQDGLDIQEKIKSSGVLIATLKGRDPLVVRDQLQAVGRYYVQQNVERKAAEAAQSLTFLDTQVPQLKKQLEASQLRYTKLRDKQGSVDLSEEAKLALQQSAESKTRMLELQQKRDELAARFTNAHPQVAALDAQIATLRTQQRTFDEQIKRLPDMQQDAVRLLLDVKVDTELYTALLNNVQQLKLVKAGKTGSVRVVDTAVVPEQIAFPNRPVTIAAGALLGLLLGIGFAVAHSFLFAGISEAEEIERQVGLHVYALIPESRHQQQLDRGASAEVLGLRLLALEQPGEPAVESMRSLRTALQFAMSNAHNNVILISGTTPGVGKSFVSANFAALLASSGKRVLLIDADLRRGSLHRYFGRQRERGLVDLIADVLPREEVIQRDVVPNLDFIATGALPPNAGELLLHRRVAELFEAVARDYDVVLVDTPPVLAVTDAVMLSAHCATVMLVARAGLTRAADLAECVRRLAQAGCAVTGAILNGIDPKSARRSYGRKNGSYRFVQYSYEDTSCSGARGCWQRLIERVGRRR</sequence>
<evidence type="ECO:0000313" key="18">
    <source>
        <dbReference type="Proteomes" id="UP001431019"/>
    </source>
</evidence>
<dbReference type="Pfam" id="PF02706">
    <property type="entry name" value="Wzz"/>
    <property type="match status" value="1"/>
</dbReference>
<feature type="transmembrane region" description="Helical" evidence="15">
    <location>
        <begin position="31"/>
        <end position="52"/>
    </location>
</feature>
<gene>
    <name evidence="17" type="ORF">LJ656_19710</name>
</gene>
<dbReference type="SMART" id="SM00382">
    <property type="entry name" value="AAA"/>
    <property type="match status" value="1"/>
</dbReference>
<dbReference type="EMBL" id="JAJITD010000009">
    <property type="protein sequence ID" value="MCC8394824.1"/>
    <property type="molecule type" value="Genomic_DNA"/>
</dbReference>
<keyword evidence="12" id="KW-0829">Tyrosine-protein kinase</keyword>
<dbReference type="Pfam" id="PF23607">
    <property type="entry name" value="WZC_N"/>
    <property type="match status" value="1"/>
</dbReference>
<evidence type="ECO:0000256" key="12">
    <source>
        <dbReference type="ARBA" id="ARBA00023137"/>
    </source>
</evidence>
<evidence type="ECO:0000256" key="11">
    <source>
        <dbReference type="ARBA" id="ARBA00023136"/>
    </source>
</evidence>
<keyword evidence="3" id="KW-1003">Cell membrane</keyword>
<comment type="subcellular location">
    <subcellularLocation>
        <location evidence="1">Cell inner membrane</location>
        <topology evidence="1">Multi-pass membrane protein</topology>
    </subcellularLocation>
</comment>
<evidence type="ECO:0000256" key="2">
    <source>
        <dbReference type="ARBA" id="ARBA00008883"/>
    </source>
</evidence>
<keyword evidence="10 15" id="KW-1133">Transmembrane helix</keyword>
<keyword evidence="18" id="KW-1185">Reference proteome</keyword>
<evidence type="ECO:0000256" key="8">
    <source>
        <dbReference type="ARBA" id="ARBA00022777"/>
    </source>
</evidence>
<organism evidence="17 18">
    <name type="scientific">Paraburkholderia sejongensis</name>
    <dbReference type="NCBI Taxonomy" id="2886946"/>
    <lineage>
        <taxon>Bacteria</taxon>
        <taxon>Pseudomonadati</taxon>
        <taxon>Pseudomonadota</taxon>
        <taxon>Betaproteobacteria</taxon>
        <taxon>Burkholderiales</taxon>
        <taxon>Burkholderiaceae</taxon>
        <taxon>Paraburkholderia</taxon>
    </lineage>
</organism>
<dbReference type="InterPro" id="IPR027417">
    <property type="entry name" value="P-loop_NTPase"/>
</dbReference>